<evidence type="ECO:0000313" key="2">
    <source>
        <dbReference type="EMBL" id="KTD62325.1"/>
    </source>
</evidence>
<sequence length="181" mass="20826">MLRVISCFLLLLSVQVIFAQQIIHHHTTVHQHLRSPLTDALRIGVDTDGKILFLCRAKLFNSIQPGKTWAGYDRCNVPYGGKEYIVDQFTIPNQHEFGHYNWERPGHGAVPIGRDTNGNILFVCQSNFRNSIQPGKTWRGHKHCNISYAGKEIITDNYRILSRMQDMVVHSPAPRRTHSYY</sequence>
<proteinExistence type="predicted"/>
<dbReference type="EMBL" id="LNYW01000033">
    <property type="protein sequence ID" value="KTD62325.1"/>
    <property type="molecule type" value="Genomic_DNA"/>
</dbReference>
<reference evidence="2 3" key="1">
    <citation type="submission" date="2015-11" db="EMBL/GenBank/DDBJ databases">
        <title>Genomic analysis of 38 Legionella species identifies large and diverse effector repertoires.</title>
        <authorList>
            <person name="Burstein D."/>
            <person name="Amaro F."/>
            <person name="Zusman T."/>
            <person name="Lifshitz Z."/>
            <person name="Cohen O."/>
            <person name="Gilbert J.A."/>
            <person name="Pupko T."/>
            <person name="Shuman H.A."/>
            <person name="Segal G."/>
        </authorList>
    </citation>
    <scope>NUCLEOTIDE SEQUENCE [LARGE SCALE GENOMIC DNA]</scope>
    <source>
        <strain evidence="2 3">ATCC 49655</strain>
    </source>
</reference>
<gene>
    <name evidence="2" type="ORF">Lsha_1025</name>
</gene>
<feature type="signal peptide" evidence="1">
    <location>
        <begin position="1"/>
        <end position="19"/>
    </location>
</feature>
<dbReference type="PANTHER" id="PTHR31649:SF1">
    <property type="entry name" value="FARNESOIC ACID O-METHYL TRANSFERASE DOMAIN-CONTAINING PROTEIN"/>
    <property type="match status" value="1"/>
</dbReference>
<dbReference type="OrthoDB" id="5635115at2"/>
<evidence type="ECO:0000256" key="1">
    <source>
        <dbReference type="SAM" id="SignalP"/>
    </source>
</evidence>
<keyword evidence="1" id="KW-0732">Signal</keyword>
<dbReference type="RefSeq" id="WP_018578028.1">
    <property type="nucleotide sequence ID" value="NZ_KB892415.1"/>
</dbReference>
<dbReference type="eggNOG" id="ENOG502ZSBH">
    <property type="taxonomic scope" value="Bacteria"/>
</dbReference>
<dbReference type="InterPro" id="IPR006616">
    <property type="entry name" value="DM9_repeat"/>
</dbReference>
<feature type="chain" id="PRO_5006918196" evidence="1">
    <location>
        <begin position="20"/>
        <end position="181"/>
    </location>
</feature>
<comment type="caution">
    <text evidence="2">The sequence shown here is derived from an EMBL/GenBank/DDBJ whole genome shotgun (WGS) entry which is preliminary data.</text>
</comment>
<evidence type="ECO:0000313" key="3">
    <source>
        <dbReference type="Proteomes" id="UP000054600"/>
    </source>
</evidence>
<accession>A0A0W0YZM6</accession>
<dbReference type="STRING" id="1122169.Lsha_1025"/>
<protein>
    <submittedName>
        <fullName evidence="2">Uncharacterized protein</fullName>
    </submittedName>
</protein>
<organism evidence="2 3">
    <name type="scientific">Legionella shakespearei DSM 23087</name>
    <dbReference type="NCBI Taxonomy" id="1122169"/>
    <lineage>
        <taxon>Bacteria</taxon>
        <taxon>Pseudomonadati</taxon>
        <taxon>Pseudomonadota</taxon>
        <taxon>Gammaproteobacteria</taxon>
        <taxon>Legionellales</taxon>
        <taxon>Legionellaceae</taxon>
        <taxon>Legionella</taxon>
    </lineage>
</organism>
<dbReference type="PATRIC" id="fig|1122169.6.peg.1186"/>
<dbReference type="Proteomes" id="UP000054600">
    <property type="component" value="Unassembled WGS sequence"/>
</dbReference>
<dbReference type="SMART" id="SM00696">
    <property type="entry name" value="DM9"/>
    <property type="match status" value="1"/>
</dbReference>
<name>A0A0W0YZM6_9GAMM</name>
<keyword evidence="3" id="KW-1185">Reference proteome</keyword>
<dbReference type="PANTHER" id="PTHR31649">
    <property type="entry name" value="AGAP009604-PA"/>
    <property type="match status" value="1"/>
</dbReference>
<dbReference type="AlphaFoldDB" id="A0A0W0YZM6"/>
<dbReference type="Pfam" id="PF11901">
    <property type="entry name" value="DM9"/>
    <property type="match status" value="1"/>
</dbReference>